<feature type="domain" description="ABC transmembrane type-1" evidence="13">
    <location>
        <begin position="17"/>
        <end position="301"/>
    </location>
</feature>
<dbReference type="SUPFAM" id="SSF52540">
    <property type="entry name" value="P-loop containing nucleoside triphosphate hydrolases"/>
    <property type="match status" value="1"/>
</dbReference>
<feature type="domain" description="ABC transporter" evidence="12">
    <location>
        <begin position="337"/>
        <end position="570"/>
    </location>
</feature>
<evidence type="ECO:0000313" key="14">
    <source>
        <dbReference type="EMBL" id="REE97029.1"/>
    </source>
</evidence>
<dbReference type="GO" id="GO:0034040">
    <property type="term" value="F:ATPase-coupled lipid transmembrane transporter activity"/>
    <property type="evidence" value="ECO:0007669"/>
    <property type="project" value="TreeGrafter"/>
</dbReference>
<dbReference type="CDD" id="cd18550">
    <property type="entry name" value="ABC_6TM_exporter_like"/>
    <property type="match status" value="1"/>
</dbReference>
<evidence type="ECO:0000256" key="9">
    <source>
        <dbReference type="ARBA" id="ARBA00023136"/>
    </source>
</evidence>
<dbReference type="GO" id="GO:0005524">
    <property type="term" value="F:ATP binding"/>
    <property type="evidence" value="ECO:0007669"/>
    <property type="project" value="UniProtKB-KW"/>
</dbReference>
<evidence type="ECO:0000256" key="2">
    <source>
        <dbReference type="ARBA" id="ARBA00022448"/>
    </source>
</evidence>
<keyword evidence="9 11" id="KW-0472">Membrane</keyword>
<dbReference type="InterPro" id="IPR039421">
    <property type="entry name" value="Type_1_exporter"/>
</dbReference>
<dbReference type="GO" id="GO:0005886">
    <property type="term" value="C:plasma membrane"/>
    <property type="evidence" value="ECO:0007669"/>
    <property type="project" value="UniProtKB-SubCell"/>
</dbReference>
<dbReference type="PROSITE" id="PS50893">
    <property type="entry name" value="ABC_TRANSPORTER_2"/>
    <property type="match status" value="1"/>
</dbReference>
<comment type="caution">
    <text evidence="14">The sequence shown here is derived from an EMBL/GenBank/DDBJ whole genome shotgun (WGS) entry which is preliminary data.</text>
</comment>
<dbReference type="InterPro" id="IPR036640">
    <property type="entry name" value="ABC1_TM_sf"/>
</dbReference>
<keyword evidence="3" id="KW-1003">Cell membrane</keyword>
<comment type="similarity">
    <text evidence="10">Belongs to the ABC transporter superfamily. Siderophore-Fe(3+) uptake transporter (SIUT) (TC 3.A.1.21) family.</text>
</comment>
<dbReference type="PANTHER" id="PTHR24221:SF654">
    <property type="entry name" value="ATP-BINDING CASSETTE SUB-FAMILY B MEMBER 6"/>
    <property type="match status" value="1"/>
</dbReference>
<evidence type="ECO:0000259" key="13">
    <source>
        <dbReference type="PROSITE" id="PS50929"/>
    </source>
</evidence>
<sequence>MNRRVLSLFRPYRRRILLITTLILTSAGLGSALPFLTRELVDTGLFAPGGPRVGLLCGLLAVMVGLTALGGGLGVLQSHLAGRMGQDVMEGLRGGLYAHLQRLPMGFFTGTRTGEIQSRVIGDVAEVQTTVSTTVPTMLANVLTSVTTLAALCVLSWRLTLVTVAVLPVAAWLTAKVAVHQRRVIAAVQRSRAEMSVIAEETLSVSGILLARTFGRTDHGVQRFQSESRRLSGLQLRAAVSAQALGAALQALFLIMPPVVYVAAGFADATTPGTLLAFTSLQARLFLPAGQLMQVTVQFRAATAVFERIFEYFDLSPGVTDRPGARAVRRDDTRGEIRLERVAFGHDGQPALRDVTLTVPAGRFAAIVGHSGSGKTTLTHLLMRLHDPDTGRITLDGNDLRDLTRDSLAALFGVVTQEPVLLHATIADNLRYARPSATTAELHAACKAARIHDRITRLPDGYDSVVGERGSRLSGGEKQRLAIARAILNDPRVLILDEATSALDTESERRVQQALIPLMAGRTTIAVTHRLDMTRAADIVFVLHEGRLAEQGTHDELLALGGRYAKLYRHWSESSPGRRVLPLP</sequence>
<dbReference type="SUPFAM" id="SSF90123">
    <property type="entry name" value="ABC transporter transmembrane region"/>
    <property type="match status" value="1"/>
</dbReference>
<dbReference type="RefSeq" id="WP_211328600.1">
    <property type="nucleotide sequence ID" value="NZ_QTTT01000001.1"/>
</dbReference>
<keyword evidence="8 11" id="KW-1133">Transmembrane helix</keyword>
<dbReference type="SMART" id="SM00382">
    <property type="entry name" value="AAA"/>
    <property type="match status" value="1"/>
</dbReference>
<keyword evidence="2" id="KW-0813">Transport</keyword>
<keyword evidence="7 14" id="KW-0067">ATP-binding</keyword>
<dbReference type="AlphaFoldDB" id="A0A3D9SM77"/>
<keyword evidence="4" id="KW-0997">Cell inner membrane</keyword>
<keyword evidence="15" id="KW-1185">Reference proteome</keyword>
<dbReference type="InterPro" id="IPR027417">
    <property type="entry name" value="P-loop_NTPase"/>
</dbReference>
<keyword evidence="6" id="KW-0547">Nucleotide-binding</keyword>
<dbReference type="PROSITE" id="PS50929">
    <property type="entry name" value="ABC_TM1F"/>
    <property type="match status" value="1"/>
</dbReference>
<evidence type="ECO:0000256" key="7">
    <source>
        <dbReference type="ARBA" id="ARBA00022840"/>
    </source>
</evidence>
<dbReference type="GO" id="GO:0140359">
    <property type="term" value="F:ABC-type transporter activity"/>
    <property type="evidence" value="ECO:0007669"/>
    <property type="project" value="InterPro"/>
</dbReference>
<proteinExistence type="inferred from homology"/>
<dbReference type="GO" id="GO:0016887">
    <property type="term" value="F:ATP hydrolysis activity"/>
    <property type="evidence" value="ECO:0007669"/>
    <property type="project" value="InterPro"/>
</dbReference>
<dbReference type="InterPro" id="IPR003593">
    <property type="entry name" value="AAA+_ATPase"/>
</dbReference>
<dbReference type="PANTHER" id="PTHR24221">
    <property type="entry name" value="ATP-BINDING CASSETTE SUB-FAMILY B"/>
    <property type="match status" value="1"/>
</dbReference>
<comment type="subcellular location">
    <subcellularLocation>
        <location evidence="1">Cell inner membrane</location>
        <topology evidence="1">Multi-pass membrane protein</topology>
    </subcellularLocation>
</comment>
<dbReference type="PROSITE" id="PS00211">
    <property type="entry name" value="ABC_TRANSPORTER_1"/>
    <property type="match status" value="1"/>
</dbReference>
<gene>
    <name evidence="14" type="ORF">DFJ69_2484</name>
</gene>
<dbReference type="Gene3D" id="3.40.50.300">
    <property type="entry name" value="P-loop containing nucleotide triphosphate hydrolases"/>
    <property type="match status" value="1"/>
</dbReference>
<evidence type="ECO:0000256" key="3">
    <source>
        <dbReference type="ARBA" id="ARBA00022475"/>
    </source>
</evidence>
<dbReference type="InterPro" id="IPR017871">
    <property type="entry name" value="ABC_transporter-like_CS"/>
</dbReference>
<evidence type="ECO:0000259" key="12">
    <source>
        <dbReference type="PROSITE" id="PS50893"/>
    </source>
</evidence>
<evidence type="ECO:0000256" key="5">
    <source>
        <dbReference type="ARBA" id="ARBA00022692"/>
    </source>
</evidence>
<evidence type="ECO:0000256" key="11">
    <source>
        <dbReference type="SAM" id="Phobius"/>
    </source>
</evidence>
<dbReference type="Gene3D" id="1.20.1560.10">
    <property type="entry name" value="ABC transporter type 1, transmembrane domain"/>
    <property type="match status" value="1"/>
</dbReference>
<evidence type="ECO:0000256" key="8">
    <source>
        <dbReference type="ARBA" id="ARBA00022989"/>
    </source>
</evidence>
<reference evidence="14 15" key="1">
    <citation type="submission" date="2018-08" db="EMBL/GenBank/DDBJ databases">
        <title>Sequencing the genomes of 1000 actinobacteria strains.</title>
        <authorList>
            <person name="Klenk H.-P."/>
        </authorList>
    </citation>
    <scope>NUCLEOTIDE SEQUENCE [LARGE SCALE GENOMIC DNA]</scope>
    <source>
        <strain evidence="14 15">DSM 43927</strain>
    </source>
</reference>
<dbReference type="Pfam" id="PF00664">
    <property type="entry name" value="ABC_membrane"/>
    <property type="match status" value="1"/>
</dbReference>
<dbReference type="Proteomes" id="UP000256661">
    <property type="component" value="Unassembled WGS sequence"/>
</dbReference>
<dbReference type="EMBL" id="QTTT01000001">
    <property type="protein sequence ID" value="REE97029.1"/>
    <property type="molecule type" value="Genomic_DNA"/>
</dbReference>
<evidence type="ECO:0000256" key="10">
    <source>
        <dbReference type="ARBA" id="ARBA00023455"/>
    </source>
</evidence>
<evidence type="ECO:0000256" key="1">
    <source>
        <dbReference type="ARBA" id="ARBA00004429"/>
    </source>
</evidence>
<organism evidence="14 15">
    <name type="scientific">Thermomonospora umbrina</name>
    <dbReference type="NCBI Taxonomy" id="111806"/>
    <lineage>
        <taxon>Bacteria</taxon>
        <taxon>Bacillati</taxon>
        <taxon>Actinomycetota</taxon>
        <taxon>Actinomycetes</taxon>
        <taxon>Streptosporangiales</taxon>
        <taxon>Thermomonosporaceae</taxon>
        <taxon>Thermomonospora</taxon>
    </lineage>
</organism>
<dbReference type="InterPro" id="IPR003439">
    <property type="entry name" value="ABC_transporter-like_ATP-bd"/>
</dbReference>
<evidence type="ECO:0000313" key="15">
    <source>
        <dbReference type="Proteomes" id="UP000256661"/>
    </source>
</evidence>
<evidence type="ECO:0000256" key="6">
    <source>
        <dbReference type="ARBA" id="ARBA00022741"/>
    </source>
</evidence>
<keyword evidence="5 11" id="KW-0812">Transmembrane</keyword>
<accession>A0A3D9SM77</accession>
<protein>
    <submittedName>
        <fullName evidence="14">ATP-binding cassette subfamily B protein</fullName>
    </submittedName>
</protein>
<dbReference type="Pfam" id="PF00005">
    <property type="entry name" value="ABC_tran"/>
    <property type="match status" value="1"/>
</dbReference>
<dbReference type="FunFam" id="3.40.50.300:FF:000221">
    <property type="entry name" value="Multidrug ABC transporter ATP-binding protein"/>
    <property type="match status" value="1"/>
</dbReference>
<feature type="transmembrane region" description="Helical" evidence="11">
    <location>
        <begin position="56"/>
        <end position="76"/>
    </location>
</feature>
<evidence type="ECO:0000256" key="4">
    <source>
        <dbReference type="ARBA" id="ARBA00022519"/>
    </source>
</evidence>
<dbReference type="InterPro" id="IPR011527">
    <property type="entry name" value="ABC1_TM_dom"/>
</dbReference>
<name>A0A3D9SM77_9ACTN</name>